<dbReference type="AlphaFoldDB" id="K3XZ81"/>
<dbReference type="PANTHER" id="PTHR46991:SF36">
    <property type="entry name" value="26.2 KDA HEAT SHOCK PROTEIN, MITOCHONDRIAL"/>
    <property type="match status" value="1"/>
</dbReference>
<sequence length="222" mass="24339">MAFAVASKGAPLAGLLKKLLLAAPSSSGAAPAAALALRPASVATARRLFNTGGAPFRRGDDDYEEESSGDEDVFYDRRRRARDFSTPMFFSADVLDRFGEPMRLGRLLALMEDDDAAAPRRGWWVSKEDDDAVQLKVAMPGLGKEHVKVWADQDGLMIKGEGTEDDDDEEEGPARYSSHIGLSSDAFKMDQIKAEMKDGLLKVTVPKIKVEDRKDVFQVMVE</sequence>
<evidence type="ECO:0000313" key="5">
    <source>
        <dbReference type="EMBL" id="RCV20833.1"/>
    </source>
</evidence>
<keyword evidence="7" id="KW-1185">Reference proteome</keyword>
<dbReference type="InterPro" id="IPR008978">
    <property type="entry name" value="HSP20-like_chaperone"/>
</dbReference>
<dbReference type="Pfam" id="PF00011">
    <property type="entry name" value="HSP20"/>
    <property type="match status" value="1"/>
</dbReference>
<accession>K3XZ81</accession>
<gene>
    <name evidence="6" type="primary">LOC101781216</name>
    <name evidence="5" type="ORF">SETIT_4G089400v2</name>
</gene>
<dbReference type="InterPro" id="IPR002068">
    <property type="entry name" value="A-crystallin/Hsp20_dom"/>
</dbReference>
<dbReference type="InterPro" id="IPR044656">
    <property type="entry name" value="HSP14.7/HSP23.5/HSP23.6-like"/>
</dbReference>
<dbReference type="PROSITE" id="PS01031">
    <property type="entry name" value="SHSP"/>
    <property type="match status" value="1"/>
</dbReference>
<dbReference type="PANTHER" id="PTHR46991">
    <property type="entry name" value="23.5 KDA HEAT SHOCK PROTEIN, MITOCHONDRIAL"/>
    <property type="match status" value="1"/>
</dbReference>
<feature type="domain" description="SHSP" evidence="4">
    <location>
        <begin position="111"/>
        <end position="222"/>
    </location>
</feature>
<name>K3XZ81_SETIT</name>
<dbReference type="CDD" id="cd06464">
    <property type="entry name" value="ACD_sHsps-like"/>
    <property type="match status" value="1"/>
</dbReference>
<evidence type="ECO:0000313" key="7">
    <source>
        <dbReference type="Proteomes" id="UP000004995"/>
    </source>
</evidence>
<reference evidence="6" key="3">
    <citation type="submission" date="2018-08" db="UniProtKB">
        <authorList>
            <consortium name="EnsemblPlants"/>
        </authorList>
    </citation>
    <scope>IDENTIFICATION</scope>
    <source>
        <strain evidence="6">Yugu1</strain>
    </source>
</reference>
<evidence type="ECO:0000256" key="1">
    <source>
        <dbReference type="PROSITE-ProRule" id="PRU00285"/>
    </source>
</evidence>
<dbReference type="Gramene" id="KQL09915">
    <property type="protein sequence ID" value="KQL09915"/>
    <property type="gene ID" value="SETIT_007239mg"/>
</dbReference>
<evidence type="ECO:0000259" key="4">
    <source>
        <dbReference type="PROSITE" id="PS01031"/>
    </source>
</evidence>
<dbReference type="EMBL" id="CM003531">
    <property type="protein sequence ID" value="RCV20833.1"/>
    <property type="molecule type" value="Genomic_DNA"/>
</dbReference>
<dbReference type="Proteomes" id="UP000004995">
    <property type="component" value="Unassembled WGS sequence"/>
</dbReference>
<organism evidence="6 7">
    <name type="scientific">Setaria italica</name>
    <name type="common">Foxtail millet</name>
    <name type="synonym">Panicum italicum</name>
    <dbReference type="NCBI Taxonomy" id="4555"/>
    <lineage>
        <taxon>Eukaryota</taxon>
        <taxon>Viridiplantae</taxon>
        <taxon>Streptophyta</taxon>
        <taxon>Embryophyta</taxon>
        <taxon>Tracheophyta</taxon>
        <taxon>Spermatophyta</taxon>
        <taxon>Magnoliopsida</taxon>
        <taxon>Liliopsida</taxon>
        <taxon>Poales</taxon>
        <taxon>Poaceae</taxon>
        <taxon>PACMAD clade</taxon>
        <taxon>Panicoideae</taxon>
        <taxon>Panicodae</taxon>
        <taxon>Paniceae</taxon>
        <taxon>Cenchrinae</taxon>
        <taxon>Setaria</taxon>
    </lineage>
</organism>
<feature type="region of interest" description="Disordered" evidence="3">
    <location>
        <begin position="158"/>
        <end position="177"/>
    </location>
</feature>
<reference evidence="5 7" key="1">
    <citation type="journal article" date="2012" name="Nat. Biotechnol.">
        <title>Reference genome sequence of the model plant Setaria.</title>
        <authorList>
            <person name="Bennetzen J.L."/>
            <person name="Schmutz J."/>
            <person name="Wang H."/>
            <person name="Percifield R."/>
            <person name="Hawkins J."/>
            <person name="Pontaroli A.C."/>
            <person name="Estep M."/>
            <person name="Feng L."/>
            <person name="Vaughn J.N."/>
            <person name="Grimwood J."/>
            <person name="Jenkins J."/>
            <person name="Barry K."/>
            <person name="Lindquist E."/>
            <person name="Hellsten U."/>
            <person name="Deshpande S."/>
            <person name="Wang X."/>
            <person name="Wu X."/>
            <person name="Mitros T."/>
            <person name="Triplett J."/>
            <person name="Yang X."/>
            <person name="Ye C.Y."/>
            <person name="Mauro-Herrera M."/>
            <person name="Wang L."/>
            <person name="Li P."/>
            <person name="Sharma M."/>
            <person name="Sharma R."/>
            <person name="Ronald P.C."/>
            <person name="Panaud O."/>
            <person name="Kellogg E.A."/>
            <person name="Brutnell T.P."/>
            <person name="Doust A.N."/>
            <person name="Tuskan G.A."/>
            <person name="Rokhsar D."/>
            <person name="Devos K.M."/>
        </authorList>
    </citation>
    <scope>NUCLEOTIDE SEQUENCE [LARGE SCALE GENOMIC DNA]</scope>
    <source>
        <strain evidence="7">cv. Yugu1</strain>
        <strain evidence="5">Yugu1</strain>
    </source>
</reference>
<dbReference type="RefSeq" id="XP_012701115.1">
    <property type="nucleotide sequence ID" value="XM_012845661.2"/>
</dbReference>
<dbReference type="OMA" id="ADQDGLM"/>
<dbReference type="GeneID" id="101781216"/>
<evidence type="ECO:0000313" key="6">
    <source>
        <dbReference type="EnsemblPlants" id="KQL09915"/>
    </source>
</evidence>
<dbReference type="EnsemblPlants" id="KQL09915">
    <property type="protein sequence ID" value="KQL09915"/>
    <property type="gene ID" value="SETIT_007239mg"/>
</dbReference>
<evidence type="ECO:0000256" key="3">
    <source>
        <dbReference type="SAM" id="MobiDB-lite"/>
    </source>
</evidence>
<dbReference type="KEGG" id="sita:101781216"/>
<dbReference type="SUPFAM" id="SSF49764">
    <property type="entry name" value="HSP20-like chaperones"/>
    <property type="match status" value="1"/>
</dbReference>
<reference evidence="5" key="2">
    <citation type="submission" date="2015-07" db="EMBL/GenBank/DDBJ databases">
        <authorList>
            <person name="Noorani M."/>
        </authorList>
    </citation>
    <scope>NUCLEOTIDE SEQUENCE</scope>
    <source>
        <strain evidence="5">Yugu1</strain>
    </source>
</reference>
<proteinExistence type="inferred from homology"/>
<dbReference type="Gene3D" id="2.60.40.790">
    <property type="match status" value="1"/>
</dbReference>
<dbReference type="eggNOG" id="KOG0710">
    <property type="taxonomic scope" value="Eukaryota"/>
</dbReference>
<protein>
    <recommendedName>
        <fullName evidence="4">SHSP domain-containing protein</fullName>
    </recommendedName>
</protein>
<evidence type="ECO:0000256" key="2">
    <source>
        <dbReference type="RuleBase" id="RU003616"/>
    </source>
</evidence>
<dbReference type="OrthoDB" id="1431247at2759"/>
<dbReference type="HOGENOM" id="CLU_046737_3_1_1"/>
<dbReference type="EMBL" id="AGNK02002295">
    <property type="status" value="NOT_ANNOTATED_CDS"/>
    <property type="molecule type" value="Genomic_DNA"/>
</dbReference>
<comment type="similarity">
    <text evidence="1 2">Belongs to the small heat shock protein (HSP20) family.</text>
</comment>